<comment type="pathway">
    <text evidence="3 15">Glycan biosynthesis; trehalose biosynthesis.</text>
</comment>
<dbReference type="GO" id="GO:0033942">
    <property type="term" value="F:4-alpha-D-(1-&gt;4)-alpha-D-glucanotrehalose trehalohydrolase activity"/>
    <property type="evidence" value="ECO:0007669"/>
    <property type="project" value="UniProtKB-EC"/>
</dbReference>
<dbReference type="Pfam" id="PF00128">
    <property type="entry name" value="Alpha-amylase"/>
    <property type="match status" value="1"/>
</dbReference>
<gene>
    <name evidence="17" type="primary">treZ</name>
    <name evidence="17" type="ORF">E5S67_03966</name>
</gene>
<dbReference type="PIRSF" id="PIRSF006337">
    <property type="entry name" value="Trehalose_TreZ"/>
    <property type="match status" value="1"/>
</dbReference>
<evidence type="ECO:0000256" key="3">
    <source>
        <dbReference type="ARBA" id="ARBA00005199"/>
    </source>
</evidence>
<dbReference type="InterPro" id="IPR014756">
    <property type="entry name" value="Ig_E-set"/>
</dbReference>
<dbReference type="Pfam" id="PF02806">
    <property type="entry name" value="Alpha-amylase_C"/>
    <property type="match status" value="1"/>
</dbReference>
<evidence type="ECO:0000313" key="17">
    <source>
        <dbReference type="EMBL" id="NQE36203.1"/>
    </source>
</evidence>
<evidence type="ECO:0000256" key="12">
    <source>
        <dbReference type="ARBA" id="ARBA00033284"/>
    </source>
</evidence>
<protein>
    <recommendedName>
        <fullName evidence="5 14">Malto-oligosyltrehalose trehalohydrolase</fullName>
        <shortName evidence="15">MTHase</shortName>
        <ecNumber evidence="14 15">3.2.1.141</ecNumber>
    </recommendedName>
    <alternativeName>
        <fullName evidence="12 15">4-alpha-D-((1-&gt;4)-alpha-D-glucano)trehalose trehalohydrolase</fullName>
    </alternativeName>
    <alternativeName>
        <fullName evidence="11 15">Maltooligosyl trehalose trehalohydrolase</fullName>
    </alternativeName>
</protein>
<evidence type="ECO:0000256" key="7">
    <source>
        <dbReference type="ARBA" id="ARBA00022679"/>
    </source>
</evidence>
<dbReference type="CDD" id="cd11325">
    <property type="entry name" value="AmyAc_GTHase"/>
    <property type="match status" value="1"/>
</dbReference>
<dbReference type="InterPro" id="IPR017853">
    <property type="entry name" value="GH"/>
</dbReference>
<evidence type="ECO:0000256" key="9">
    <source>
        <dbReference type="ARBA" id="ARBA00023277"/>
    </source>
</evidence>
<dbReference type="SUPFAM" id="SSF51445">
    <property type="entry name" value="(Trans)glycosidases"/>
    <property type="match status" value="1"/>
</dbReference>
<dbReference type="Pfam" id="PF02922">
    <property type="entry name" value="CBM_48"/>
    <property type="match status" value="1"/>
</dbReference>
<feature type="domain" description="Glycosyl hydrolase family 13 catalytic" evidence="16">
    <location>
        <begin position="113"/>
        <end position="471"/>
    </location>
</feature>
<evidence type="ECO:0000256" key="10">
    <source>
        <dbReference type="ARBA" id="ARBA00023295"/>
    </source>
</evidence>
<dbReference type="InterPro" id="IPR013783">
    <property type="entry name" value="Ig-like_fold"/>
</dbReference>
<dbReference type="Proteomes" id="UP000702425">
    <property type="component" value="Unassembled WGS sequence"/>
</dbReference>
<dbReference type="EC" id="3.2.1.141" evidence="14 15"/>
<dbReference type="Gene3D" id="3.20.20.80">
    <property type="entry name" value="Glycosidases"/>
    <property type="match status" value="1"/>
</dbReference>
<reference evidence="17 18" key="1">
    <citation type="journal article" date="2020" name="Sci. Rep.">
        <title>A novel cyanobacterial geosmin producer, revising GeoA distribution and dispersion patterns in Bacteria.</title>
        <authorList>
            <person name="Churro C."/>
            <person name="Semedo-Aguiar A.P."/>
            <person name="Silva A.D."/>
            <person name="Pereira-Leal J.B."/>
            <person name="Leite R.B."/>
        </authorList>
    </citation>
    <scope>NUCLEOTIDE SEQUENCE [LARGE SCALE GENOMIC DNA]</scope>
    <source>
        <strain evidence="17 18">IPMA8</strain>
    </source>
</reference>
<evidence type="ECO:0000256" key="4">
    <source>
        <dbReference type="ARBA" id="ARBA00009000"/>
    </source>
</evidence>
<keyword evidence="10 15" id="KW-0326">Glycosidase</keyword>
<dbReference type="InterPro" id="IPR006048">
    <property type="entry name" value="A-amylase/branching_C"/>
</dbReference>
<dbReference type="EMBL" id="SRRZ01000077">
    <property type="protein sequence ID" value="NQE36203.1"/>
    <property type="molecule type" value="Genomic_DNA"/>
</dbReference>
<evidence type="ECO:0000256" key="5">
    <source>
        <dbReference type="ARBA" id="ARBA00015938"/>
    </source>
</evidence>
<evidence type="ECO:0000256" key="13">
    <source>
        <dbReference type="ARBA" id="ARBA00034013"/>
    </source>
</evidence>
<comment type="catalytic activity">
    <reaction evidence="1">
        <text>Transfers a segment of a (1-&gt;4)-alpha-D-glucan chain to a primary hydroxy group in a similar glucan chain.</text>
        <dbReference type="EC" id="2.4.1.18"/>
    </reaction>
</comment>
<evidence type="ECO:0000256" key="2">
    <source>
        <dbReference type="ARBA" id="ARBA00004496"/>
    </source>
</evidence>
<keyword evidence="8 15" id="KW-0378">Hydrolase</keyword>
<dbReference type="Gene3D" id="1.10.10.760">
    <property type="entry name" value="E-set domains of sugar-utilizing enzymes"/>
    <property type="match status" value="1"/>
</dbReference>
<keyword evidence="6" id="KW-0963">Cytoplasm</keyword>
<dbReference type="NCBIfam" id="TIGR02402">
    <property type="entry name" value="trehalose_TreZ"/>
    <property type="match status" value="1"/>
</dbReference>
<sequence>MKIGANYLGNNQCEFTVWAPTIKQIAVQIVSPKKRLIPMQQPAEGYWQTTATDIEAGTLYTYQIEGKTDRPDPASKYQPQGVHAPSQVIDQNLFTWTDPNWQGVPLAEMIIYELHVGTFTQTGTFEAIIPKLKQLKELGINAIEIMPVSQFPGERNWGYDGVYPYAVQNSYGGPEGFKKLVNACHEHGISVILDVVYNHLGPEGNYLRDFGPYFTSKYGSIWGDPLNFDDAYSDGVRNYFIENALYWFRDYHIDALRLDAIQAIFEVGARPFLQELSDATADISQELGRQLYLIAESDLNDVRTVRPKALGGFGLDAQWCDDFHHALHTLLTGEDDRYYQDFGKCEHLEKSFKESFVYSGQYAPHRKRKHGNSVKDEPGHKFVVFSQTHDQIGNRILGDRLSKIVDFEGLKLAAGTVLISPYIPFFFMGEEYGEEAPFLYFVSHSDANLIEAIRKDKQQEFKIFEGRGEFQDPQSPDSFQKCKLNWEKQTEGKHKVLWEWHQHLIQLRRTIPVLKKLDKNSLEVSSIEAEKILFLRRWTDDSQIFCILNFNRQEVAFTAALPQGNWNKILDSADEKWMGSGSSLPEKINSQQELTVKPQSFALYEIIQK</sequence>
<name>A0ABX2D171_9CYAN</name>
<dbReference type="InterPro" id="IPR004193">
    <property type="entry name" value="Glyco_hydro_13_N"/>
</dbReference>
<evidence type="ECO:0000313" key="18">
    <source>
        <dbReference type="Proteomes" id="UP000702425"/>
    </source>
</evidence>
<comment type="caution">
    <text evidence="17">The sequence shown here is derived from an EMBL/GenBank/DDBJ whole genome shotgun (WGS) entry which is preliminary data.</text>
</comment>
<evidence type="ECO:0000256" key="15">
    <source>
        <dbReference type="PIRNR" id="PIRNR006337"/>
    </source>
</evidence>
<comment type="similarity">
    <text evidence="4">Belongs to the glycosyl hydrolase 13 family. GlgB subfamily.</text>
</comment>
<evidence type="ECO:0000259" key="16">
    <source>
        <dbReference type="SMART" id="SM00642"/>
    </source>
</evidence>
<proteinExistence type="inferred from homology"/>
<dbReference type="InterPro" id="IPR006047">
    <property type="entry name" value="GH13_cat_dom"/>
</dbReference>
<evidence type="ECO:0000256" key="6">
    <source>
        <dbReference type="ARBA" id="ARBA00022490"/>
    </source>
</evidence>
<dbReference type="InterPro" id="IPR044901">
    <property type="entry name" value="Trehalose_TreZ_E-set_sf"/>
</dbReference>
<keyword evidence="7" id="KW-0808">Transferase</keyword>
<evidence type="ECO:0000256" key="14">
    <source>
        <dbReference type="NCBIfam" id="TIGR02402"/>
    </source>
</evidence>
<dbReference type="SUPFAM" id="SSF81296">
    <property type="entry name" value="E set domains"/>
    <property type="match status" value="1"/>
</dbReference>
<comment type="catalytic activity">
    <reaction evidence="13 15">
        <text>hydrolysis of (1-&gt;4)-alpha-D-glucosidic linkage in 4-alpha-D-[(1-&gt;4)-alpha-D-glucanosyl]n trehalose to yield trehalose and (1-&gt;4)-alpha-D-glucan.</text>
        <dbReference type="EC" id="3.2.1.141"/>
    </reaction>
</comment>
<evidence type="ECO:0000256" key="1">
    <source>
        <dbReference type="ARBA" id="ARBA00000826"/>
    </source>
</evidence>
<organism evidence="17 18">
    <name type="scientific">Microcoleus asticus IPMA8</name>
    <dbReference type="NCBI Taxonomy" id="2563858"/>
    <lineage>
        <taxon>Bacteria</taxon>
        <taxon>Bacillati</taxon>
        <taxon>Cyanobacteriota</taxon>
        <taxon>Cyanophyceae</taxon>
        <taxon>Oscillatoriophycideae</taxon>
        <taxon>Oscillatoriales</taxon>
        <taxon>Microcoleaceae</taxon>
        <taxon>Microcoleus</taxon>
        <taxon>Microcoleus asticus</taxon>
    </lineage>
</organism>
<keyword evidence="9" id="KW-0119">Carbohydrate metabolism</keyword>
<dbReference type="PANTHER" id="PTHR43651">
    <property type="entry name" value="1,4-ALPHA-GLUCAN-BRANCHING ENZYME"/>
    <property type="match status" value="1"/>
</dbReference>
<dbReference type="InterPro" id="IPR012768">
    <property type="entry name" value="Trehalose_TreZ"/>
</dbReference>
<accession>A0ABX2D171</accession>
<dbReference type="RefSeq" id="WP_172190138.1">
    <property type="nucleotide sequence ID" value="NZ_CAWPPK010000293.1"/>
</dbReference>
<evidence type="ECO:0000256" key="8">
    <source>
        <dbReference type="ARBA" id="ARBA00022801"/>
    </source>
</evidence>
<dbReference type="CDD" id="cd02853">
    <property type="entry name" value="E_set_MTHase_like_N"/>
    <property type="match status" value="1"/>
</dbReference>
<comment type="subcellular location">
    <subcellularLocation>
        <location evidence="2">Cytoplasm</location>
    </subcellularLocation>
</comment>
<dbReference type="SMART" id="SM00642">
    <property type="entry name" value="Aamy"/>
    <property type="match status" value="1"/>
</dbReference>
<keyword evidence="18" id="KW-1185">Reference proteome</keyword>
<dbReference type="PANTHER" id="PTHR43651:SF11">
    <property type="entry name" value="MALTO-OLIGOSYLTREHALOSE TREHALOHYDROLASE"/>
    <property type="match status" value="1"/>
</dbReference>
<evidence type="ECO:0000256" key="11">
    <source>
        <dbReference type="ARBA" id="ARBA00032057"/>
    </source>
</evidence>
<dbReference type="Gene3D" id="2.60.40.10">
    <property type="entry name" value="Immunoglobulins"/>
    <property type="match status" value="1"/>
</dbReference>